<dbReference type="RefSeq" id="WP_006271065.1">
    <property type="nucleotide sequence ID" value="NZ_GL883077.1"/>
</dbReference>
<accession>F4QJ66</accession>
<evidence type="ECO:0000256" key="1">
    <source>
        <dbReference type="SAM" id="Phobius"/>
    </source>
</evidence>
<evidence type="ECO:0000313" key="3">
    <source>
        <dbReference type="Proteomes" id="UP000006512"/>
    </source>
</evidence>
<protein>
    <recommendedName>
        <fullName evidence="4">DUF883 domain-containing protein</fullName>
    </recommendedName>
</protein>
<keyword evidence="1" id="KW-0812">Transmembrane</keyword>
<evidence type="ECO:0008006" key="4">
    <source>
        <dbReference type="Google" id="ProtNLM"/>
    </source>
</evidence>
<feature type="transmembrane region" description="Helical" evidence="1">
    <location>
        <begin position="77"/>
        <end position="95"/>
    </location>
</feature>
<name>F4QJ66_9CAUL</name>
<dbReference type="STRING" id="715226.ABI_03290"/>
<gene>
    <name evidence="2" type="ORF">ABI_03290</name>
</gene>
<dbReference type="HOGENOM" id="CLU_2271600_0_0_5"/>
<dbReference type="Proteomes" id="UP000006512">
    <property type="component" value="Unassembled WGS sequence"/>
</dbReference>
<organism evidence="2 3">
    <name type="scientific">Asticcacaulis biprosthecium C19</name>
    <dbReference type="NCBI Taxonomy" id="715226"/>
    <lineage>
        <taxon>Bacteria</taxon>
        <taxon>Pseudomonadati</taxon>
        <taxon>Pseudomonadota</taxon>
        <taxon>Alphaproteobacteria</taxon>
        <taxon>Caulobacterales</taxon>
        <taxon>Caulobacteraceae</taxon>
        <taxon>Asticcacaulis</taxon>
    </lineage>
</organism>
<proteinExistence type="predicted"/>
<keyword evidence="1" id="KW-1133">Transmembrane helix</keyword>
<keyword evidence="1" id="KW-0472">Membrane</keyword>
<dbReference type="EMBL" id="GL883077">
    <property type="protein sequence ID" value="EGF91897.1"/>
    <property type="molecule type" value="Genomic_DNA"/>
</dbReference>
<sequence>MLSPKAKAAADKIKSFSEDDVQSLAETIKYEVEHVYGQLAKKARVAEARIKQFTDMATDELSTASKRAVSAVDDHPLSSTAVALAVGVVLGFILTHRSERAY</sequence>
<reference evidence="3" key="1">
    <citation type="submission" date="2011-03" db="EMBL/GenBank/DDBJ databases">
        <title>Draft genome sequence of Brevundimonas diminuta.</title>
        <authorList>
            <person name="Brown P.J.B."/>
            <person name="Buechlein A."/>
            <person name="Hemmerich C."/>
            <person name="Brun Y.V."/>
        </authorList>
    </citation>
    <scope>NUCLEOTIDE SEQUENCE [LARGE SCALE GENOMIC DNA]</scope>
    <source>
        <strain evidence="3">C19</strain>
    </source>
</reference>
<keyword evidence="3" id="KW-1185">Reference proteome</keyword>
<dbReference type="OrthoDB" id="7173623at2"/>
<dbReference type="AlphaFoldDB" id="F4QJ66"/>
<evidence type="ECO:0000313" key="2">
    <source>
        <dbReference type="EMBL" id="EGF91897.1"/>
    </source>
</evidence>